<keyword evidence="3" id="KW-1185">Reference proteome</keyword>
<feature type="domain" description="NERD" evidence="1">
    <location>
        <begin position="13"/>
        <end position="118"/>
    </location>
</feature>
<evidence type="ECO:0000313" key="2">
    <source>
        <dbReference type="EMBL" id="NMG17791.1"/>
    </source>
</evidence>
<dbReference type="Proteomes" id="UP000633943">
    <property type="component" value="Unassembled WGS sequence"/>
</dbReference>
<sequence>MRMIPREPLHTESNAEKQVFDQLRAAFSGPGQTGWFAMHSLNLPRHEYKRFGEIDFIVCGPDGLFVLEVKGGGVSCRDGVWETRNKHGATRLKESPFKQAEGALHGLRKKLPPQFEHAFVLGYGVVMPGVENLPESAEWDRTVLADAKDFKQFEKWLSRLIKHWHAKDARKPRATSDQLKHLQQLLRPDFEAVVPLHVTAGAVESRIARLTEEQLRLIDAVEANDRVICSGGAGTGKTMLGLELAKRWTAAGMNVAMTCHSPWLKSFLDRNPLAGLTVCLSDSIHLAARRYGIEKFDAVVVDEGQDILNMESLSKVDAYLKGGLDKGRWCFFHDINNQSGLCGAYVPDAYEYLSIFAPTKIPLRTNCRNSLPILNRIQDALQADMGNPGVGDGPSVRESFASDQQKAIQFVENELKTLTEEDGFMYGDIVILSHLPFEESLASFLSPRWHKSISILDGASPLSSDRQSIGFAQIPDFKGLESEVIVLIDLPAPGSRADLRSLHYVGMSRARAMLSMITVANR</sequence>
<dbReference type="EMBL" id="WTVP01000119">
    <property type="protein sequence ID" value="NMG17791.1"/>
    <property type="molecule type" value="Genomic_DNA"/>
</dbReference>
<dbReference type="Pfam" id="PF08378">
    <property type="entry name" value="NERD"/>
    <property type="match status" value="1"/>
</dbReference>
<evidence type="ECO:0000313" key="3">
    <source>
        <dbReference type="Proteomes" id="UP000633943"/>
    </source>
</evidence>
<dbReference type="SUPFAM" id="SSF52540">
    <property type="entry name" value="P-loop containing nucleoside triphosphate hydrolases"/>
    <property type="match status" value="1"/>
</dbReference>
<dbReference type="InterPro" id="IPR027417">
    <property type="entry name" value="P-loop_NTPase"/>
</dbReference>
<accession>A0ABX1P1Y5</accession>
<comment type="caution">
    <text evidence="2">The sequence shown here is derived from an EMBL/GenBank/DDBJ whole genome shotgun (WGS) entry which is preliminary data.</text>
</comment>
<gene>
    <name evidence="2" type="ORF">GPA24_20150</name>
</gene>
<dbReference type="InterPro" id="IPR011528">
    <property type="entry name" value="NERD"/>
</dbReference>
<name>A0ABX1P1Y5_9RHOO</name>
<evidence type="ECO:0000259" key="1">
    <source>
        <dbReference type="Pfam" id="PF08378"/>
    </source>
</evidence>
<proteinExistence type="predicted"/>
<protein>
    <submittedName>
        <fullName evidence="2">NERD nuclease</fullName>
    </submittedName>
</protein>
<reference evidence="2 3" key="1">
    <citation type="submission" date="2019-12" db="EMBL/GenBank/DDBJ databases">
        <title>Comparative genomics gives insights into the taxonomy of the Azoarcus-Aromatoleum group and reveals separate origins of nif in the plant-associated Azoarcus and non-plant-associated Aromatoleum sub-groups.</title>
        <authorList>
            <person name="Lafos M."/>
            <person name="Maluk M."/>
            <person name="Batista M."/>
            <person name="Junghare M."/>
            <person name="Carmona M."/>
            <person name="Faoro H."/>
            <person name="Cruz L.M."/>
            <person name="Battistoni F."/>
            <person name="De Souza E."/>
            <person name="Pedrosa F."/>
            <person name="Chen W.-M."/>
            <person name="Poole P.S."/>
            <person name="Dixon R.A."/>
            <person name="James E.K."/>
        </authorList>
    </citation>
    <scope>NUCLEOTIDE SEQUENCE [LARGE SCALE GENOMIC DNA]</scope>
    <source>
        <strain evidence="2 3">PbN1</strain>
    </source>
</reference>
<dbReference type="RefSeq" id="WP_169204268.1">
    <property type="nucleotide sequence ID" value="NZ_WTVP01000119.1"/>
</dbReference>
<organism evidence="2 3">
    <name type="scientific">Aromatoleum bremense</name>
    <dbReference type="NCBI Taxonomy" id="76115"/>
    <lineage>
        <taxon>Bacteria</taxon>
        <taxon>Pseudomonadati</taxon>
        <taxon>Pseudomonadota</taxon>
        <taxon>Betaproteobacteria</taxon>
        <taxon>Rhodocyclales</taxon>
        <taxon>Rhodocyclaceae</taxon>
        <taxon>Aromatoleum</taxon>
    </lineage>
</organism>
<dbReference type="Gene3D" id="3.40.50.300">
    <property type="entry name" value="P-loop containing nucleotide triphosphate hydrolases"/>
    <property type="match status" value="2"/>
</dbReference>